<feature type="compositionally biased region" description="Polar residues" evidence="1">
    <location>
        <begin position="333"/>
        <end position="347"/>
    </location>
</feature>
<protein>
    <submittedName>
        <fullName evidence="2">Uncharacterized protein</fullName>
    </submittedName>
</protein>
<feature type="region of interest" description="Disordered" evidence="1">
    <location>
        <begin position="313"/>
        <end position="347"/>
    </location>
</feature>
<evidence type="ECO:0000256" key="1">
    <source>
        <dbReference type="SAM" id="MobiDB-lite"/>
    </source>
</evidence>
<evidence type="ECO:0000313" key="2">
    <source>
        <dbReference type="EMBL" id="CAB4013851.1"/>
    </source>
</evidence>
<dbReference type="AlphaFoldDB" id="A0A6S7J9P1"/>
<sequence length="473" mass="53301">MERKEKSGHEKRIRKSLKEAASATGQKSLLTFLEKNSNVNATEKRVQQPLLSGRESNIIARGDGNYLTVVSQSPQALSIETQTSCWYKGKKLDINWLVSCAEDCLELAKEVKDNWQRPVIKCLLCSKNEMEVRKFANNGKIPLACGVRVDGKDRLSNVVDHLFSPAHKESLRLKQLDESWNNSSDSHRRIKVMKKCKAETLEILLRLAVDAYNDCRTKRSVLLPSRSLAVEHSNHLVRVSQNEGWDAEFVSFDRPGSLYHYQDSVSYAEMRDIIGQHEMEKTAKFLRDCLCYSVQIDGSSDRQDSAIVNLSGLKEMPLPGGKEENAETDESCGRSQGSNARNKYATTTSKQESAVRLEVVQPAINFLDQRMNIEEDDTIHNLKEILDAKSPTELIIASRGLVSQIFRPDDFGQFVENVCQSWTKISNINYVVDIQDVGTSCALRLRKMTQASCGLLKKFRAALLTLTPYSMAN</sequence>
<feature type="region of interest" description="Disordered" evidence="1">
    <location>
        <begin position="1"/>
        <end position="20"/>
    </location>
</feature>
<organism evidence="2 3">
    <name type="scientific">Paramuricea clavata</name>
    <name type="common">Red gorgonian</name>
    <name type="synonym">Violescent sea-whip</name>
    <dbReference type="NCBI Taxonomy" id="317549"/>
    <lineage>
        <taxon>Eukaryota</taxon>
        <taxon>Metazoa</taxon>
        <taxon>Cnidaria</taxon>
        <taxon>Anthozoa</taxon>
        <taxon>Octocorallia</taxon>
        <taxon>Malacalcyonacea</taxon>
        <taxon>Plexauridae</taxon>
        <taxon>Paramuricea</taxon>
    </lineage>
</organism>
<feature type="compositionally biased region" description="Basic and acidic residues" evidence="1">
    <location>
        <begin position="1"/>
        <end position="10"/>
    </location>
</feature>
<accession>A0A6S7J9P1</accession>
<evidence type="ECO:0000313" key="3">
    <source>
        <dbReference type="Proteomes" id="UP001152795"/>
    </source>
</evidence>
<dbReference type="EMBL" id="CACRXK020008049">
    <property type="protein sequence ID" value="CAB4013851.1"/>
    <property type="molecule type" value="Genomic_DNA"/>
</dbReference>
<comment type="caution">
    <text evidence="2">The sequence shown here is derived from an EMBL/GenBank/DDBJ whole genome shotgun (WGS) entry which is preliminary data.</text>
</comment>
<reference evidence="2" key="1">
    <citation type="submission" date="2020-04" db="EMBL/GenBank/DDBJ databases">
        <authorList>
            <person name="Alioto T."/>
            <person name="Alioto T."/>
            <person name="Gomez Garrido J."/>
        </authorList>
    </citation>
    <scope>NUCLEOTIDE SEQUENCE</scope>
    <source>
        <strain evidence="2">A484AB</strain>
    </source>
</reference>
<name>A0A6S7J9P1_PARCT</name>
<gene>
    <name evidence="2" type="ORF">PACLA_8A042536</name>
</gene>
<proteinExistence type="predicted"/>
<dbReference type="OrthoDB" id="6597828at2759"/>
<keyword evidence="3" id="KW-1185">Reference proteome</keyword>
<dbReference type="Proteomes" id="UP001152795">
    <property type="component" value="Unassembled WGS sequence"/>
</dbReference>